<dbReference type="KEGG" id="tad:TRIADDRAFT_61701"/>
<dbReference type="GeneID" id="6758915"/>
<proteinExistence type="predicted"/>
<protein>
    <submittedName>
        <fullName evidence="1">Uncharacterized protein</fullName>
    </submittedName>
</protein>
<dbReference type="RefSeq" id="XP_002117703.1">
    <property type="nucleotide sequence ID" value="XM_002117667.1"/>
</dbReference>
<organism evidence="1 2">
    <name type="scientific">Trichoplax adhaerens</name>
    <name type="common">Trichoplax reptans</name>
    <dbReference type="NCBI Taxonomy" id="10228"/>
    <lineage>
        <taxon>Eukaryota</taxon>
        <taxon>Metazoa</taxon>
        <taxon>Placozoa</taxon>
        <taxon>Uniplacotomia</taxon>
        <taxon>Trichoplacea</taxon>
        <taxon>Trichoplacidae</taxon>
        <taxon>Trichoplax</taxon>
    </lineage>
</organism>
<accession>B3SBQ7</accession>
<reference evidence="1 2" key="1">
    <citation type="journal article" date="2008" name="Nature">
        <title>The Trichoplax genome and the nature of placozoans.</title>
        <authorList>
            <person name="Srivastava M."/>
            <person name="Begovic E."/>
            <person name="Chapman J."/>
            <person name="Putnam N.H."/>
            <person name="Hellsten U."/>
            <person name="Kawashima T."/>
            <person name="Kuo A."/>
            <person name="Mitros T."/>
            <person name="Salamov A."/>
            <person name="Carpenter M.L."/>
            <person name="Signorovitch A.Y."/>
            <person name="Moreno M.A."/>
            <person name="Kamm K."/>
            <person name="Grimwood J."/>
            <person name="Schmutz J."/>
            <person name="Shapiro H."/>
            <person name="Grigoriev I.V."/>
            <person name="Buss L.W."/>
            <person name="Schierwater B."/>
            <person name="Dellaporta S.L."/>
            <person name="Rokhsar D.S."/>
        </authorList>
    </citation>
    <scope>NUCLEOTIDE SEQUENCE [LARGE SCALE GENOMIC DNA]</scope>
    <source>
        <strain evidence="1 2">Grell-BS-1999</strain>
    </source>
</reference>
<evidence type="ECO:0000313" key="2">
    <source>
        <dbReference type="Proteomes" id="UP000009022"/>
    </source>
</evidence>
<dbReference type="PhylomeDB" id="B3SBQ7"/>
<name>B3SBQ7_TRIAD</name>
<gene>
    <name evidence="1" type="ORF">TRIADDRAFT_61701</name>
</gene>
<sequence>MEATSTELVTVPKEAYFEVDGHYFERSDELYDLNPLTACSASFADGLDEVDENPDHAEFVFQQVNIANSRIILESDPEYLLCLIKIKENTSSYDPIFVKIDRDISEITKIFKEWNKKESDKIVWLFYRSYNTCKNKDARSTIVQLIAASKESNSNESSSDKTIKLVAFDADGKVRLVDRVMGFTPPESDIRLVMD</sequence>
<dbReference type="CTD" id="6758915"/>
<dbReference type="InParanoid" id="B3SBQ7"/>
<evidence type="ECO:0000313" key="1">
    <source>
        <dbReference type="EMBL" id="EDV19833.1"/>
    </source>
</evidence>
<keyword evidence="2" id="KW-1185">Reference proteome</keyword>
<dbReference type="AlphaFoldDB" id="B3SBQ7"/>
<dbReference type="HOGENOM" id="CLU_1456270_0_0_1"/>
<dbReference type="Proteomes" id="UP000009022">
    <property type="component" value="Unassembled WGS sequence"/>
</dbReference>
<dbReference type="EMBL" id="DS985266">
    <property type="protein sequence ID" value="EDV19833.1"/>
    <property type="molecule type" value="Genomic_DNA"/>
</dbReference>